<comment type="caution">
    <text evidence="4">The sequence shown here is derived from an EMBL/GenBank/DDBJ whole genome shotgun (WGS) entry which is preliminary data.</text>
</comment>
<feature type="domain" description="G5" evidence="3">
    <location>
        <begin position="172"/>
        <end position="250"/>
    </location>
</feature>
<accession>A0A3N2BAG1</accession>
<feature type="compositionally biased region" description="Polar residues" evidence="2">
    <location>
        <begin position="1"/>
        <end position="13"/>
    </location>
</feature>
<organism evidence="4 5">
    <name type="scientific">Bogoriella caseilytica</name>
    <dbReference type="NCBI Taxonomy" id="56055"/>
    <lineage>
        <taxon>Bacteria</taxon>
        <taxon>Bacillati</taxon>
        <taxon>Actinomycetota</taxon>
        <taxon>Actinomycetes</taxon>
        <taxon>Micrococcales</taxon>
        <taxon>Bogoriellaceae</taxon>
        <taxon>Bogoriella</taxon>
    </lineage>
</organism>
<gene>
    <name evidence="4" type="ORF">EDD31_0611</name>
</gene>
<dbReference type="Proteomes" id="UP000280668">
    <property type="component" value="Unassembled WGS sequence"/>
</dbReference>
<protein>
    <submittedName>
        <fullName evidence="4">Surface rod structure-forming protein G</fullName>
    </submittedName>
</protein>
<dbReference type="Pfam" id="PF03990">
    <property type="entry name" value="DUF348"/>
    <property type="match status" value="1"/>
</dbReference>
<dbReference type="RefSeq" id="WP_123302854.1">
    <property type="nucleotide sequence ID" value="NZ_RKHK01000001.1"/>
</dbReference>
<dbReference type="AlphaFoldDB" id="A0A3N2BAG1"/>
<feature type="compositionally biased region" description="Basic and acidic residues" evidence="2">
    <location>
        <begin position="219"/>
        <end position="230"/>
    </location>
</feature>
<proteinExistence type="predicted"/>
<feature type="region of interest" description="Disordered" evidence="2">
    <location>
        <begin position="192"/>
        <end position="306"/>
    </location>
</feature>
<dbReference type="InterPro" id="IPR011098">
    <property type="entry name" value="G5_dom"/>
</dbReference>
<dbReference type="InterPro" id="IPR007137">
    <property type="entry name" value="DUF348"/>
</dbReference>
<evidence type="ECO:0000313" key="4">
    <source>
        <dbReference type="EMBL" id="ROR72261.1"/>
    </source>
</evidence>
<feature type="compositionally biased region" description="Low complexity" evidence="2">
    <location>
        <begin position="262"/>
        <end position="304"/>
    </location>
</feature>
<evidence type="ECO:0000313" key="5">
    <source>
        <dbReference type="Proteomes" id="UP000280668"/>
    </source>
</evidence>
<dbReference type="InterPro" id="IPR023346">
    <property type="entry name" value="Lysozyme-like_dom_sf"/>
</dbReference>
<sequence length="410" mass="42945">MEPFTTPGSSTGQAPGELPSRRARRQSEREAPRRRGLAALGLPTAAVTFLRAGVAGAAVLSVGAVTLAQSDVTSDVLGAPAGIASTSLASLDHVRTSGAEQRGESFRTALEAPEVQSGGQFTVEVDGESIEIDTEVETLAEALLEAGIVVAQHDVVTASMRGSVPQGAVVQIHRSASDLEFEEETISCDAVEEEDPDLPRGETRVETEGRDGTITTTYRVRETGDERSREQLSAVTQDCVPEVTRVGTQAPAPVVAQSSPETSSSLEAPAGSSSAPATAGEDAATDAGEAPASQPSAPAATVPSNLSGNRALGAQLAANRGWTGEQWTCLERLWTRESGWNHQAANPISSARGIPQAMMSVHFPDWPHGPNAQNYLNNPGVQIEWGLNYIAGRYGSPCGAWGVFQRQGHY</sequence>
<dbReference type="EMBL" id="RKHK01000001">
    <property type="protein sequence ID" value="ROR72261.1"/>
    <property type="molecule type" value="Genomic_DNA"/>
</dbReference>
<evidence type="ECO:0000256" key="1">
    <source>
        <dbReference type="ARBA" id="ARBA00022729"/>
    </source>
</evidence>
<reference evidence="4 5" key="1">
    <citation type="submission" date="2018-11" db="EMBL/GenBank/DDBJ databases">
        <title>Sequencing the genomes of 1000 actinobacteria strains.</title>
        <authorList>
            <person name="Klenk H.-P."/>
        </authorList>
    </citation>
    <scope>NUCLEOTIDE SEQUENCE [LARGE SCALE GENOMIC DNA]</scope>
    <source>
        <strain evidence="4 5">DSM 11294</strain>
    </source>
</reference>
<feature type="region of interest" description="Disordered" evidence="2">
    <location>
        <begin position="1"/>
        <end position="36"/>
    </location>
</feature>
<dbReference type="SUPFAM" id="SSF53955">
    <property type="entry name" value="Lysozyme-like"/>
    <property type="match status" value="1"/>
</dbReference>
<keyword evidence="5" id="KW-1185">Reference proteome</keyword>
<dbReference type="SMART" id="SM01208">
    <property type="entry name" value="G5"/>
    <property type="match status" value="1"/>
</dbReference>
<dbReference type="OrthoDB" id="9766277at2"/>
<dbReference type="Pfam" id="PF07501">
    <property type="entry name" value="G5"/>
    <property type="match status" value="1"/>
</dbReference>
<evidence type="ECO:0000259" key="3">
    <source>
        <dbReference type="PROSITE" id="PS51109"/>
    </source>
</evidence>
<dbReference type="PROSITE" id="PS51109">
    <property type="entry name" value="G5"/>
    <property type="match status" value="1"/>
</dbReference>
<evidence type="ECO:0000256" key="2">
    <source>
        <dbReference type="SAM" id="MobiDB-lite"/>
    </source>
</evidence>
<dbReference type="Gene3D" id="2.20.230.10">
    <property type="entry name" value="Resuscitation-promoting factor rpfb"/>
    <property type="match status" value="1"/>
</dbReference>
<keyword evidence="1" id="KW-0732">Signal</keyword>
<feature type="compositionally biased region" description="Basic and acidic residues" evidence="2">
    <location>
        <begin position="197"/>
        <end position="211"/>
    </location>
</feature>
<name>A0A3N2BAG1_9MICO</name>